<keyword evidence="4" id="KW-0547">Nucleotide-binding</keyword>
<organism evidence="7">
    <name type="scientific">Caldilineaceae bacterium SB0661_bin_32</name>
    <dbReference type="NCBI Taxonomy" id="2605255"/>
    <lineage>
        <taxon>Bacteria</taxon>
        <taxon>Bacillati</taxon>
        <taxon>Chloroflexota</taxon>
        <taxon>Caldilineae</taxon>
        <taxon>Caldilineales</taxon>
        <taxon>Caldilineaceae</taxon>
    </lineage>
</organism>
<dbReference type="GO" id="GO:0016787">
    <property type="term" value="F:hydrolase activity"/>
    <property type="evidence" value="ECO:0007669"/>
    <property type="project" value="UniProtKB-KW"/>
</dbReference>
<proteinExistence type="inferred from homology"/>
<keyword evidence="5" id="KW-0378">Hydrolase</keyword>
<evidence type="ECO:0000256" key="5">
    <source>
        <dbReference type="ARBA" id="ARBA00022801"/>
    </source>
</evidence>
<dbReference type="InterPro" id="IPR037038">
    <property type="entry name" value="HepT-like_sf"/>
</dbReference>
<keyword evidence="3" id="KW-0540">Nuclease</keyword>
<dbReference type="PANTHER" id="PTHR34139:SF1">
    <property type="entry name" value="RNASE MJ1380-RELATED"/>
    <property type="match status" value="1"/>
</dbReference>
<dbReference type="Gene3D" id="1.20.120.580">
    <property type="entry name" value="bsu32300-like"/>
    <property type="match status" value="1"/>
</dbReference>
<dbReference type="EMBL" id="VXMH01000079">
    <property type="protein sequence ID" value="MYC96372.1"/>
    <property type="molecule type" value="Genomic_DNA"/>
</dbReference>
<name>A0A6B1DAG6_9CHLR</name>
<keyword evidence="2" id="KW-1277">Toxin-antitoxin system</keyword>
<comment type="caution">
    <text evidence="7">The sequence shown here is derived from an EMBL/GenBank/DDBJ whole genome shotgun (WGS) entry which is preliminary data.</text>
</comment>
<keyword evidence="1" id="KW-0597">Phosphoprotein</keyword>
<dbReference type="InterPro" id="IPR051813">
    <property type="entry name" value="HepT_RNase_toxin"/>
</dbReference>
<protein>
    <submittedName>
        <fullName evidence="7">DUF86 domain-containing protein</fullName>
    </submittedName>
</protein>
<dbReference type="GO" id="GO:0110001">
    <property type="term" value="C:toxin-antitoxin complex"/>
    <property type="evidence" value="ECO:0007669"/>
    <property type="project" value="InterPro"/>
</dbReference>
<dbReference type="Pfam" id="PF01934">
    <property type="entry name" value="HepT-like"/>
    <property type="match status" value="1"/>
</dbReference>
<evidence type="ECO:0000256" key="6">
    <source>
        <dbReference type="ARBA" id="ARBA00024207"/>
    </source>
</evidence>
<sequence length="121" mass="13795">MSERDPRLYLNEIIEACNKVSGYIQSLDEGTFLQDELYQDAVVRNVEIIGEASAKLPSELRARYSDVPWKQMIGFRNIAIHAYFAVDFTIVWEIAHNSLPELTPQIQQILEDQGGLPLTVE</sequence>
<gene>
    <name evidence="7" type="ORF">F4X14_15520</name>
</gene>
<reference evidence="7" key="1">
    <citation type="submission" date="2019-09" db="EMBL/GenBank/DDBJ databases">
        <title>Characterisation of the sponge microbiome using genome-centric metagenomics.</title>
        <authorList>
            <person name="Engelberts J.P."/>
            <person name="Robbins S.J."/>
            <person name="De Goeij J.M."/>
            <person name="Aranda M."/>
            <person name="Bell S.C."/>
            <person name="Webster N.S."/>
        </authorList>
    </citation>
    <scope>NUCLEOTIDE SEQUENCE</scope>
    <source>
        <strain evidence="7">SB0661_bin_32</strain>
    </source>
</reference>
<dbReference type="PANTHER" id="PTHR34139">
    <property type="entry name" value="UPF0331 PROTEIN MJ0127"/>
    <property type="match status" value="1"/>
</dbReference>
<accession>A0A6B1DAG6</accession>
<evidence type="ECO:0000256" key="2">
    <source>
        <dbReference type="ARBA" id="ARBA00022649"/>
    </source>
</evidence>
<dbReference type="InterPro" id="IPR008201">
    <property type="entry name" value="HepT-like"/>
</dbReference>
<dbReference type="AlphaFoldDB" id="A0A6B1DAG6"/>
<evidence type="ECO:0000313" key="7">
    <source>
        <dbReference type="EMBL" id="MYC96372.1"/>
    </source>
</evidence>
<evidence type="ECO:0000256" key="3">
    <source>
        <dbReference type="ARBA" id="ARBA00022722"/>
    </source>
</evidence>
<dbReference type="GO" id="GO:0004540">
    <property type="term" value="F:RNA nuclease activity"/>
    <property type="evidence" value="ECO:0007669"/>
    <property type="project" value="InterPro"/>
</dbReference>
<evidence type="ECO:0000256" key="4">
    <source>
        <dbReference type="ARBA" id="ARBA00022741"/>
    </source>
</evidence>
<evidence type="ECO:0000256" key="1">
    <source>
        <dbReference type="ARBA" id="ARBA00022553"/>
    </source>
</evidence>
<comment type="similarity">
    <text evidence="6">Belongs to the HepT RNase toxin family.</text>
</comment>
<dbReference type="GO" id="GO:0000166">
    <property type="term" value="F:nucleotide binding"/>
    <property type="evidence" value="ECO:0007669"/>
    <property type="project" value="UniProtKB-KW"/>
</dbReference>